<evidence type="ECO:0000313" key="3">
    <source>
        <dbReference type="EMBL" id="WUI84259.1"/>
    </source>
</evidence>
<reference evidence="3 4" key="1">
    <citation type="submission" date="2022-10" db="EMBL/GenBank/DDBJ databases">
        <title>The complete genomes of actinobacterial strains from the NBC collection.</title>
        <authorList>
            <person name="Joergensen T.S."/>
            <person name="Alvarez Arevalo M."/>
            <person name="Sterndorff E.B."/>
            <person name="Faurdal D."/>
            <person name="Vuksanovic O."/>
            <person name="Mourched A.-S."/>
            <person name="Charusanti P."/>
            <person name="Shaw S."/>
            <person name="Blin K."/>
            <person name="Weber T."/>
        </authorList>
    </citation>
    <scope>NUCLEOTIDE SEQUENCE [LARGE SCALE GENOMIC DNA]</scope>
    <source>
        <strain evidence="3 4">NBC_00396</strain>
    </source>
</reference>
<evidence type="ECO:0000259" key="2">
    <source>
        <dbReference type="Pfam" id="PF14200"/>
    </source>
</evidence>
<dbReference type="Pfam" id="PF14200">
    <property type="entry name" value="RicinB_lectin_2"/>
    <property type="match status" value="1"/>
</dbReference>
<accession>A0ABZ1PJG4</accession>
<sequence>MRTQPLKRLLARATVMTMALGAALFTTALPAQAQYVSVYKNHSSLQNFAKPWTKLGIAGQDPNYGRAGEWTATSSYSEWRITDHPPYGHQIREYYQPNRCLDSNAAGQAYGIVCNGGAYQRWHFNYLATQRDVYYNRVWNVYEIRNAATGRCLDADGVNGYTNPCNGGDYQRWFLIDINM</sequence>
<keyword evidence="4" id="KW-1185">Reference proteome</keyword>
<name>A0ABZ1PJG4_9ACTN</name>
<dbReference type="Proteomes" id="UP001346877">
    <property type="component" value="Chromosome"/>
</dbReference>
<dbReference type="InterPro" id="IPR000772">
    <property type="entry name" value="Ricin_B_lectin"/>
</dbReference>
<gene>
    <name evidence="3" type="ORF">OG375_08050</name>
</gene>
<dbReference type="EMBL" id="CP107941">
    <property type="protein sequence ID" value="WUI84259.1"/>
    <property type="molecule type" value="Genomic_DNA"/>
</dbReference>
<evidence type="ECO:0000256" key="1">
    <source>
        <dbReference type="SAM" id="SignalP"/>
    </source>
</evidence>
<feature type="chain" id="PRO_5046645602" evidence="1">
    <location>
        <begin position="34"/>
        <end position="180"/>
    </location>
</feature>
<dbReference type="Gene3D" id="2.80.10.50">
    <property type="match status" value="1"/>
</dbReference>
<organism evidence="3 4">
    <name type="scientific">Micromonospora zamorensis</name>
    <dbReference type="NCBI Taxonomy" id="709883"/>
    <lineage>
        <taxon>Bacteria</taxon>
        <taxon>Bacillati</taxon>
        <taxon>Actinomycetota</taxon>
        <taxon>Actinomycetes</taxon>
        <taxon>Micromonosporales</taxon>
        <taxon>Micromonosporaceae</taxon>
        <taxon>Micromonospora</taxon>
    </lineage>
</organism>
<evidence type="ECO:0000313" key="4">
    <source>
        <dbReference type="Proteomes" id="UP001346877"/>
    </source>
</evidence>
<dbReference type="SUPFAM" id="SSF50370">
    <property type="entry name" value="Ricin B-like lectins"/>
    <property type="match status" value="1"/>
</dbReference>
<dbReference type="CDD" id="cd23415">
    <property type="entry name" value="beta-trefoil_Ricin_AH"/>
    <property type="match status" value="1"/>
</dbReference>
<proteinExistence type="predicted"/>
<dbReference type="InterPro" id="IPR035992">
    <property type="entry name" value="Ricin_B-like_lectins"/>
</dbReference>
<dbReference type="PROSITE" id="PS50231">
    <property type="entry name" value="RICIN_B_LECTIN"/>
    <property type="match status" value="1"/>
</dbReference>
<feature type="signal peptide" evidence="1">
    <location>
        <begin position="1"/>
        <end position="33"/>
    </location>
</feature>
<dbReference type="RefSeq" id="WP_328374196.1">
    <property type="nucleotide sequence ID" value="NZ_CP107941.1"/>
</dbReference>
<feature type="domain" description="Ricin B lectin" evidence="2">
    <location>
        <begin position="119"/>
        <end position="177"/>
    </location>
</feature>
<protein>
    <submittedName>
        <fullName evidence="3">RICIN domain-containing protein</fullName>
    </submittedName>
</protein>
<keyword evidence="1" id="KW-0732">Signal</keyword>